<feature type="region of interest" description="Disordered" evidence="1">
    <location>
        <begin position="1"/>
        <end position="36"/>
    </location>
</feature>
<evidence type="ECO:0000256" key="1">
    <source>
        <dbReference type="SAM" id="MobiDB-lite"/>
    </source>
</evidence>
<evidence type="ECO:0000313" key="3">
    <source>
        <dbReference type="Proteomes" id="UP001500200"/>
    </source>
</evidence>
<evidence type="ECO:0000313" key="2">
    <source>
        <dbReference type="EMBL" id="GAA5202131.1"/>
    </source>
</evidence>
<gene>
    <name evidence="2" type="ORF">GCM10023346_48240</name>
</gene>
<name>A0ABP9SVJ8_9MICC</name>
<dbReference type="Proteomes" id="UP001500200">
    <property type="component" value="Unassembled WGS sequence"/>
</dbReference>
<protein>
    <submittedName>
        <fullName evidence="2">Uncharacterized protein</fullName>
    </submittedName>
</protein>
<sequence>MKHHVRALHSFAPPSRDHRSAPTGPHRPSSPTVGSTMFGHPQLVIYALFGALTGMYGRTEPHQLRLQHQLQAAVVIATGVMIGTVG</sequence>
<dbReference type="EMBL" id="BAABKK010000038">
    <property type="protein sequence ID" value="GAA5202131.1"/>
    <property type="molecule type" value="Genomic_DNA"/>
</dbReference>
<comment type="caution">
    <text evidence="2">The sequence shown here is derived from an EMBL/GenBank/DDBJ whole genome shotgun (WGS) entry which is preliminary data.</text>
</comment>
<organism evidence="2 3">
    <name type="scientific">Arthrobacter gyeryongensis</name>
    <dbReference type="NCBI Taxonomy" id="1650592"/>
    <lineage>
        <taxon>Bacteria</taxon>
        <taxon>Bacillati</taxon>
        <taxon>Actinomycetota</taxon>
        <taxon>Actinomycetes</taxon>
        <taxon>Micrococcales</taxon>
        <taxon>Micrococcaceae</taxon>
        <taxon>Arthrobacter</taxon>
    </lineage>
</organism>
<accession>A0ABP9SVJ8</accession>
<proteinExistence type="predicted"/>
<reference evidence="3" key="1">
    <citation type="journal article" date="2019" name="Int. J. Syst. Evol. Microbiol.">
        <title>The Global Catalogue of Microorganisms (GCM) 10K type strain sequencing project: providing services to taxonomists for standard genome sequencing and annotation.</title>
        <authorList>
            <consortium name="The Broad Institute Genomics Platform"/>
            <consortium name="The Broad Institute Genome Sequencing Center for Infectious Disease"/>
            <person name="Wu L."/>
            <person name="Ma J."/>
        </authorList>
    </citation>
    <scope>NUCLEOTIDE SEQUENCE [LARGE SCALE GENOMIC DNA]</scope>
    <source>
        <strain evidence="3">JCM 18514</strain>
    </source>
</reference>
<keyword evidence="3" id="KW-1185">Reference proteome</keyword>